<evidence type="ECO:0000256" key="3">
    <source>
        <dbReference type="ARBA" id="ARBA00022490"/>
    </source>
</evidence>
<dbReference type="Gene3D" id="3.30.54.20">
    <property type="match status" value="1"/>
</dbReference>
<evidence type="ECO:0000256" key="4">
    <source>
        <dbReference type="ARBA" id="ARBA00022555"/>
    </source>
</evidence>
<dbReference type="FunFam" id="3.30.54.20:FF:000002">
    <property type="entry name" value="Threonine--tRNA ligase"/>
    <property type="match status" value="1"/>
</dbReference>
<name>A0A4Q2RA71_9HYPH</name>
<organism evidence="17 18">
    <name type="scientific">Lichenibacterium ramalinae</name>
    <dbReference type="NCBI Taxonomy" id="2316527"/>
    <lineage>
        <taxon>Bacteria</taxon>
        <taxon>Pseudomonadati</taxon>
        <taxon>Pseudomonadota</taxon>
        <taxon>Alphaproteobacteria</taxon>
        <taxon>Hyphomicrobiales</taxon>
        <taxon>Lichenihabitantaceae</taxon>
        <taxon>Lichenibacterium</taxon>
    </lineage>
</organism>
<dbReference type="SUPFAM" id="SSF81271">
    <property type="entry name" value="TGS-like"/>
    <property type="match status" value="1"/>
</dbReference>
<keyword evidence="3 14" id="KW-0963">Cytoplasm</keyword>
<accession>A0A4Q2RA71</accession>
<keyword evidence="9 14" id="KW-0067">ATP-binding</keyword>
<keyword evidence="12 14" id="KW-0030">Aminoacyl-tRNA synthetase</keyword>
<dbReference type="PANTHER" id="PTHR11451:SF44">
    <property type="entry name" value="THREONINE--TRNA LIGASE, CHLOROPLASTIC_MITOCHONDRIAL 2"/>
    <property type="match status" value="1"/>
</dbReference>
<proteinExistence type="inferred from homology"/>
<dbReference type="GO" id="GO:0005524">
    <property type="term" value="F:ATP binding"/>
    <property type="evidence" value="ECO:0007669"/>
    <property type="project" value="UniProtKB-UniRule"/>
</dbReference>
<comment type="caution">
    <text evidence="17">The sequence shown here is derived from an EMBL/GenBank/DDBJ whole genome shotgun (WGS) entry which is preliminary data.</text>
</comment>
<feature type="binding site" evidence="14">
    <location>
        <position position="515"/>
    </location>
    <ligand>
        <name>Zn(2+)</name>
        <dbReference type="ChEBI" id="CHEBI:29105"/>
        <note>catalytic</note>
    </ligand>
</feature>
<keyword evidence="11 14" id="KW-0648">Protein biosynthesis</keyword>
<dbReference type="CDD" id="cd01667">
    <property type="entry name" value="TGS_ThrRS"/>
    <property type="match status" value="1"/>
</dbReference>
<evidence type="ECO:0000256" key="11">
    <source>
        <dbReference type="ARBA" id="ARBA00022917"/>
    </source>
</evidence>
<dbReference type="Gene3D" id="3.40.50.800">
    <property type="entry name" value="Anticodon-binding domain"/>
    <property type="match status" value="1"/>
</dbReference>
<dbReference type="GO" id="GO:0004829">
    <property type="term" value="F:threonine-tRNA ligase activity"/>
    <property type="evidence" value="ECO:0007669"/>
    <property type="project" value="UniProtKB-UniRule"/>
</dbReference>
<evidence type="ECO:0000256" key="5">
    <source>
        <dbReference type="ARBA" id="ARBA00022598"/>
    </source>
</evidence>
<comment type="catalytic activity">
    <reaction evidence="13 14">
        <text>tRNA(Thr) + L-threonine + ATP = L-threonyl-tRNA(Thr) + AMP + diphosphate + H(+)</text>
        <dbReference type="Rhea" id="RHEA:24624"/>
        <dbReference type="Rhea" id="RHEA-COMP:9670"/>
        <dbReference type="Rhea" id="RHEA-COMP:9704"/>
        <dbReference type="ChEBI" id="CHEBI:15378"/>
        <dbReference type="ChEBI" id="CHEBI:30616"/>
        <dbReference type="ChEBI" id="CHEBI:33019"/>
        <dbReference type="ChEBI" id="CHEBI:57926"/>
        <dbReference type="ChEBI" id="CHEBI:78442"/>
        <dbReference type="ChEBI" id="CHEBI:78534"/>
        <dbReference type="ChEBI" id="CHEBI:456215"/>
        <dbReference type="EC" id="6.1.1.3"/>
    </reaction>
</comment>
<dbReference type="Pfam" id="PF02824">
    <property type="entry name" value="TGS"/>
    <property type="match status" value="1"/>
</dbReference>
<dbReference type="OrthoDB" id="9802304at2"/>
<dbReference type="NCBIfam" id="TIGR00418">
    <property type="entry name" value="thrS"/>
    <property type="match status" value="1"/>
</dbReference>
<evidence type="ECO:0000259" key="15">
    <source>
        <dbReference type="PROSITE" id="PS50862"/>
    </source>
</evidence>
<dbReference type="SUPFAM" id="SSF55681">
    <property type="entry name" value="Class II aaRS and biotin synthetases"/>
    <property type="match status" value="1"/>
</dbReference>
<dbReference type="HAMAP" id="MF_00184">
    <property type="entry name" value="Thr_tRNA_synth"/>
    <property type="match status" value="1"/>
</dbReference>
<dbReference type="CDD" id="cd00860">
    <property type="entry name" value="ThrRS_anticodon"/>
    <property type="match status" value="1"/>
</dbReference>
<dbReference type="CDD" id="cd00771">
    <property type="entry name" value="ThrRS_core"/>
    <property type="match status" value="1"/>
</dbReference>
<dbReference type="EMBL" id="QYBC01000020">
    <property type="protein sequence ID" value="RYB02450.1"/>
    <property type="molecule type" value="Genomic_DNA"/>
</dbReference>
<dbReference type="Gene3D" id="3.30.980.10">
    <property type="entry name" value="Threonyl-trna Synthetase, Chain A, domain 2"/>
    <property type="match status" value="1"/>
</dbReference>
<dbReference type="PRINTS" id="PR01047">
    <property type="entry name" value="TRNASYNTHTHR"/>
</dbReference>
<evidence type="ECO:0000256" key="14">
    <source>
        <dbReference type="HAMAP-Rule" id="MF_00184"/>
    </source>
</evidence>
<dbReference type="PANTHER" id="PTHR11451">
    <property type="entry name" value="THREONINE-TRNA LIGASE"/>
    <property type="match status" value="1"/>
</dbReference>
<dbReference type="InterPro" id="IPR006195">
    <property type="entry name" value="aa-tRNA-synth_II"/>
</dbReference>
<dbReference type="GO" id="GO:0006435">
    <property type="term" value="P:threonyl-tRNA aminoacylation"/>
    <property type="evidence" value="ECO:0007669"/>
    <property type="project" value="UniProtKB-UniRule"/>
</dbReference>
<sequence>MITLTFPDGATRQYPAGTSGLDVAKAISPSLAKRTVALARDGVVVDLSDPIDGDSAVEFLNRDDPRALTLIRHDAAHVLAEAVQELFPGTQVTIGPVIEDGFYYDFFRDTPFTPDDFAAIEKRMREIVARDRPFTKEVWSRDEAKAFFETRGEAFKVELVDAIPADQDLKMYRQGEWIDLCRGPHMTSTGKVGTAFKLMKVAGAYWRGDSNNPMLSRIYGTAFAKQDDLDAHLKRLEEAARRDHRRLGREMDLFHFQEEGPGTIFWHPKGWSLFQTLIGYMRRRQEQAGYIEVNTPMILDRSLWETSGHWQTYRDNMFVTTTEDERVFALKPMNCPGHVQIFKNGLKSYRDLPLKVAEFGTVHRYEPSGALHGVMRVRAFTQDDAHIFCTDEQIMAECIKVNDLILSIYADFGFDDVTIKLSTRPEKRVGSDEVWDKAEEALGRVIENVAARGIPTSVNPGEGAFYGPKLEYVLRDAIGRDWQCGTLQVDFNLPGRFGAFYIGPSSEKVTPVMLHRAMFGSLERFTGILIEHFAGHMPLWLSPVQVVVATITEEADDYALELIAEARRMGLRVEGDLRNEKINYKVREHSLAKIPVLLVAGRKEAAERTVSMRRLGSPNQTSGTAEAVLAALVEEAVAPDLRRPIKAAAVAEAAE</sequence>
<dbReference type="InterPro" id="IPR012947">
    <property type="entry name" value="tRNA_SAD"/>
</dbReference>
<dbReference type="InterPro" id="IPR012675">
    <property type="entry name" value="Beta-grasp_dom_sf"/>
</dbReference>
<dbReference type="Proteomes" id="UP000289411">
    <property type="component" value="Unassembled WGS sequence"/>
</dbReference>
<dbReference type="InterPro" id="IPR012676">
    <property type="entry name" value="TGS-like"/>
</dbReference>
<dbReference type="PROSITE" id="PS50862">
    <property type="entry name" value="AA_TRNA_LIGASE_II"/>
    <property type="match status" value="1"/>
</dbReference>
<evidence type="ECO:0000256" key="10">
    <source>
        <dbReference type="ARBA" id="ARBA00022884"/>
    </source>
</evidence>
<keyword evidence="4 14" id="KW-0820">tRNA-binding</keyword>
<dbReference type="PROSITE" id="PS51880">
    <property type="entry name" value="TGS"/>
    <property type="match status" value="1"/>
</dbReference>
<keyword evidence="5 14" id="KW-0436">Ligase</keyword>
<evidence type="ECO:0000256" key="13">
    <source>
        <dbReference type="ARBA" id="ARBA00049515"/>
    </source>
</evidence>
<dbReference type="Gene3D" id="3.10.20.30">
    <property type="match status" value="1"/>
</dbReference>
<comment type="caution">
    <text evidence="14">Lacks conserved residue(s) required for the propagation of feature annotation.</text>
</comment>
<evidence type="ECO:0000256" key="12">
    <source>
        <dbReference type="ARBA" id="ARBA00023146"/>
    </source>
</evidence>
<dbReference type="SMART" id="SM00863">
    <property type="entry name" value="tRNA_SAD"/>
    <property type="match status" value="1"/>
</dbReference>
<feature type="binding site" evidence="14">
    <location>
        <position position="335"/>
    </location>
    <ligand>
        <name>Zn(2+)</name>
        <dbReference type="ChEBI" id="CHEBI:29105"/>
        <note>catalytic</note>
    </ligand>
</feature>
<evidence type="ECO:0000259" key="16">
    <source>
        <dbReference type="PROSITE" id="PS51880"/>
    </source>
</evidence>
<dbReference type="InterPro" id="IPR004095">
    <property type="entry name" value="TGS"/>
</dbReference>
<evidence type="ECO:0000256" key="1">
    <source>
        <dbReference type="ARBA" id="ARBA00008226"/>
    </source>
</evidence>
<keyword evidence="7 14" id="KW-0547">Nucleotide-binding</keyword>
<protein>
    <recommendedName>
        <fullName evidence="14">Threonine--tRNA ligase</fullName>
        <ecNumber evidence="14">6.1.1.3</ecNumber>
    </recommendedName>
    <alternativeName>
        <fullName evidence="14">Threonyl-tRNA synthetase</fullName>
        <shortName evidence="14">ThrRS</shortName>
    </alternativeName>
</protein>
<evidence type="ECO:0000256" key="7">
    <source>
        <dbReference type="ARBA" id="ARBA00022741"/>
    </source>
</evidence>
<dbReference type="Gene3D" id="3.30.930.10">
    <property type="entry name" value="Bira Bifunctional Protein, Domain 2"/>
    <property type="match status" value="1"/>
</dbReference>
<comment type="similarity">
    <text evidence="1 14">Belongs to the class-II aminoacyl-tRNA synthetase family.</text>
</comment>
<comment type="subunit">
    <text evidence="2 14">Homodimer.</text>
</comment>
<comment type="cofactor">
    <cofactor evidence="14">
        <name>Zn(2+)</name>
        <dbReference type="ChEBI" id="CHEBI:29105"/>
    </cofactor>
    <text evidence="14">Binds 1 zinc ion per subunit.</text>
</comment>
<feature type="domain" description="Aminoacyl-transfer RNA synthetases class-II family profile" evidence="15">
    <location>
        <begin position="230"/>
        <end position="538"/>
    </location>
</feature>
<feature type="domain" description="TGS" evidence="16">
    <location>
        <begin position="1"/>
        <end position="61"/>
    </location>
</feature>
<evidence type="ECO:0000256" key="8">
    <source>
        <dbReference type="ARBA" id="ARBA00022833"/>
    </source>
</evidence>
<dbReference type="Pfam" id="PF03129">
    <property type="entry name" value="HGTP_anticodon"/>
    <property type="match status" value="1"/>
</dbReference>
<keyword evidence="8 14" id="KW-0862">Zinc</keyword>
<dbReference type="Pfam" id="PF07973">
    <property type="entry name" value="tRNA_SAD"/>
    <property type="match status" value="1"/>
</dbReference>
<dbReference type="Pfam" id="PF00587">
    <property type="entry name" value="tRNA-synt_2b"/>
    <property type="match status" value="1"/>
</dbReference>
<evidence type="ECO:0000256" key="6">
    <source>
        <dbReference type="ARBA" id="ARBA00022723"/>
    </source>
</evidence>
<evidence type="ECO:0000313" key="17">
    <source>
        <dbReference type="EMBL" id="RYB02450.1"/>
    </source>
</evidence>
<reference evidence="17 18" key="1">
    <citation type="submission" date="2018-09" db="EMBL/GenBank/DDBJ databases">
        <authorList>
            <person name="Grouzdev D.S."/>
            <person name="Krutkina M.S."/>
        </authorList>
    </citation>
    <scope>NUCLEOTIDE SEQUENCE [LARGE SCALE GENOMIC DNA]</scope>
    <source>
        <strain evidence="17 18">RmlP001</strain>
    </source>
</reference>
<dbReference type="InterPro" id="IPR047246">
    <property type="entry name" value="ThrRS_anticodon"/>
</dbReference>
<dbReference type="InterPro" id="IPR002320">
    <property type="entry name" value="Thr-tRNA-ligase_IIa"/>
</dbReference>
<dbReference type="InterPro" id="IPR002314">
    <property type="entry name" value="aa-tRNA-synt_IIb"/>
</dbReference>
<dbReference type="FunFam" id="3.30.980.10:FF:000005">
    <property type="entry name" value="Threonyl-tRNA synthetase, mitochondrial"/>
    <property type="match status" value="1"/>
</dbReference>
<comment type="subcellular location">
    <subcellularLocation>
        <location evidence="14">Cytoplasm</location>
    </subcellularLocation>
</comment>
<gene>
    <name evidence="14 17" type="primary">thrS</name>
    <name evidence="17" type="ORF">D3272_21225</name>
</gene>
<dbReference type="InterPro" id="IPR018163">
    <property type="entry name" value="Thr/Ala-tRNA-synth_IIc_edit"/>
</dbReference>
<dbReference type="FunFam" id="3.40.50.800:FF:000001">
    <property type="entry name" value="Threonine--tRNA ligase"/>
    <property type="match status" value="1"/>
</dbReference>
<dbReference type="InterPro" id="IPR004154">
    <property type="entry name" value="Anticodon-bd"/>
</dbReference>
<keyword evidence="10 14" id="KW-0694">RNA-binding</keyword>
<dbReference type="AlphaFoldDB" id="A0A4Q2RA71"/>
<evidence type="ECO:0000256" key="9">
    <source>
        <dbReference type="ARBA" id="ARBA00022840"/>
    </source>
</evidence>
<keyword evidence="6 14" id="KW-0479">Metal-binding</keyword>
<dbReference type="FunFam" id="3.30.930.10:FF:000002">
    <property type="entry name" value="Threonine--tRNA ligase"/>
    <property type="match status" value="1"/>
</dbReference>
<dbReference type="RefSeq" id="WP_129221215.1">
    <property type="nucleotide sequence ID" value="NZ_QYBC01000020.1"/>
</dbReference>
<dbReference type="EC" id="6.1.1.3" evidence="14"/>
<keyword evidence="18" id="KW-1185">Reference proteome</keyword>
<dbReference type="GO" id="GO:0046872">
    <property type="term" value="F:metal ion binding"/>
    <property type="evidence" value="ECO:0007669"/>
    <property type="project" value="UniProtKB-KW"/>
</dbReference>
<dbReference type="SUPFAM" id="SSF52954">
    <property type="entry name" value="Class II aaRS ABD-related"/>
    <property type="match status" value="1"/>
</dbReference>
<reference evidence="17 18" key="2">
    <citation type="submission" date="2019-02" db="EMBL/GenBank/DDBJ databases">
        <title>'Lichenibacterium ramalinii' gen. nov. sp. nov., 'Lichenibacterium minor' gen. nov. sp. nov.</title>
        <authorList>
            <person name="Pankratov T."/>
        </authorList>
    </citation>
    <scope>NUCLEOTIDE SEQUENCE [LARGE SCALE GENOMIC DNA]</scope>
    <source>
        <strain evidence="17 18">RmlP001</strain>
    </source>
</reference>
<dbReference type="GO" id="GO:0000049">
    <property type="term" value="F:tRNA binding"/>
    <property type="evidence" value="ECO:0007669"/>
    <property type="project" value="UniProtKB-KW"/>
</dbReference>
<dbReference type="InterPro" id="IPR033728">
    <property type="entry name" value="ThrRS_core"/>
</dbReference>
<evidence type="ECO:0000313" key="18">
    <source>
        <dbReference type="Proteomes" id="UP000289411"/>
    </source>
</evidence>
<dbReference type="GO" id="GO:0005829">
    <property type="term" value="C:cytosol"/>
    <property type="evidence" value="ECO:0007669"/>
    <property type="project" value="TreeGrafter"/>
</dbReference>
<dbReference type="InterPro" id="IPR045864">
    <property type="entry name" value="aa-tRNA-synth_II/BPL/LPL"/>
</dbReference>
<dbReference type="InterPro" id="IPR036621">
    <property type="entry name" value="Anticodon-bd_dom_sf"/>
</dbReference>
<feature type="binding site" evidence="14">
    <location>
        <position position="386"/>
    </location>
    <ligand>
        <name>Zn(2+)</name>
        <dbReference type="ChEBI" id="CHEBI:29105"/>
        <note>catalytic</note>
    </ligand>
</feature>
<evidence type="ECO:0000256" key="2">
    <source>
        <dbReference type="ARBA" id="ARBA00011738"/>
    </source>
</evidence>
<dbReference type="SUPFAM" id="SSF55186">
    <property type="entry name" value="ThrRS/AlaRS common domain"/>
    <property type="match status" value="1"/>
</dbReference>